<dbReference type="Pfam" id="PF13282">
    <property type="entry name" value="DUF4070"/>
    <property type="match status" value="1"/>
</dbReference>
<keyword evidence="4" id="KW-0479">Metal-binding</keyword>
<dbReference type="PROSITE" id="PS51918">
    <property type="entry name" value="RADICAL_SAM"/>
    <property type="match status" value="1"/>
</dbReference>
<evidence type="ECO:0000256" key="4">
    <source>
        <dbReference type="ARBA" id="ARBA00022723"/>
    </source>
</evidence>
<dbReference type="EMBL" id="QWET01000021">
    <property type="protein sequence ID" value="RIH63405.1"/>
    <property type="molecule type" value="Genomic_DNA"/>
</dbReference>
<dbReference type="Gene3D" id="3.40.50.280">
    <property type="entry name" value="Cobalamin-binding domain"/>
    <property type="match status" value="1"/>
</dbReference>
<dbReference type="InterPro" id="IPR025274">
    <property type="entry name" value="DUF4070"/>
</dbReference>
<dbReference type="GO" id="GO:0005829">
    <property type="term" value="C:cytosol"/>
    <property type="evidence" value="ECO:0007669"/>
    <property type="project" value="TreeGrafter"/>
</dbReference>
<dbReference type="Pfam" id="PF02310">
    <property type="entry name" value="B12-binding"/>
    <property type="match status" value="1"/>
</dbReference>
<dbReference type="PANTHER" id="PTHR43409:SF3">
    <property type="entry name" value="HYPOTHETICAL METHYLTRANSFERASE"/>
    <property type="match status" value="1"/>
</dbReference>
<dbReference type="InterPro" id="IPR006158">
    <property type="entry name" value="Cobalamin-bd"/>
</dbReference>
<dbReference type="InterPro" id="IPR007197">
    <property type="entry name" value="rSAM"/>
</dbReference>
<dbReference type="Gene3D" id="3.80.30.20">
    <property type="entry name" value="tm_1862 like domain"/>
    <property type="match status" value="1"/>
</dbReference>
<dbReference type="SUPFAM" id="SSF102114">
    <property type="entry name" value="Radical SAM enzymes"/>
    <property type="match status" value="1"/>
</dbReference>
<dbReference type="InterPro" id="IPR020612">
    <property type="entry name" value="Methylthiotransferase_CS"/>
</dbReference>
<dbReference type="SMART" id="SM00729">
    <property type="entry name" value="Elp3"/>
    <property type="match status" value="1"/>
</dbReference>
<evidence type="ECO:0000256" key="3">
    <source>
        <dbReference type="ARBA" id="ARBA00022691"/>
    </source>
</evidence>
<sequence length="499" mass="57613">MKVLLVYPKCPDSFWSFTHALKFISKKAAVPPLGLITVSAMLPDTWEKRLVDLNITTLRTSDVQWADYVFISAMYIQKESVNKVIEESKKWNKKIVAGGPLFTQEHQNYPEVDYFILNEAEITMPFFLADLNAGQPQRIYATDEYADLSLTPVPDFHLLSVKDYATMNIQVTRGCPYNCNFCEITSLLGHKMRMKNTAQIIRELDFLYNTIHWRGAVSIVDDNFIGNIKEIKKNLLPEMKKWMQSHKYPFNFSIQSSINLADDKELMSQLIDAGFNAAFIGIETPDELSLQACNKVQNKNRDLIQSVKKIQQAGIQVSGGFIVGFDSDTPSVFQRQIDFIQKSGIVSAMVGLLNAPKNTKLYKQLEAENRLTIEATGNNTDSSMNFIPKMDYNELQEGYKRIITNIYSVKPYYQRVRRLLLNYNRLAKGQSRIKFNLLMAFLKSVFVIGFLSKGRTEYWKFMIWILFNKPKLMVDAVTYTVYGYHFRTIYGLRQKKHKY</sequence>
<comment type="cofactor">
    <cofactor evidence="1">
        <name>[4Fe-4S] cluster</name>
        <dbReference type="ChEBI" id="CHEBI:49883"/>
    </cofactor>
</comment>
<organism evidence="8 9">
    <name type="scientific">Mariniphaga sediminis</name>
    <dbReference type="NCBI Taxonomy" id="1628158"/>
    <lineage>
        <taxon>Bacteria</taxon>
        <taxon>Pseudomonadati</taxon>
        <taxon>Bacteroidota</taxon>
        <taxon>Bacteroidia</taxon>
        <taxon>Marinilabiliales</taxon>
        <taxon>Prolixibacteraceae</taxon>
        <taxon>Mariniphaga</taxon>
    </lineage>
</organism>
<evidence type="ECO:0000259" key="7">
    <source>
        <dbReference type="PROSITE" id="PS51918"/>
    </source>
</evidence>
<accession>A0A399CU60</accession>
<dbReference type="RefSeq" id="WP_119351671.1">
    <property type="nucleotide sequence ID" value="NZ_QWET01000021.1"/>
</dbReference>
<dbReference type="SFLD" id="SFLDF00303">
    <property type="entry name" value="hopanoid_C2-methyltransferase"/>
    <property type="match status" value="1"/>
</dbReference>
<evidence type="ECO:0000256" key="6">
    <source>
        <dbReference type="ARBA" id="ARBA00023014"/>
    </source>
</evidence>
<dbReference type="InterPro" id="IPR034530">
    <property type="entry name" value="HpnP-like"/>
</dbReference>
<feature type="domain" description="Radical SAM core" evidence="7">
    <location>
        <begin position="161"/>
        <end position="393"/>
    </location>
</feature>
<dbReference type="GO" id="GO:0051539">
    <property type="term" value="F:4 iron, 4 sulfur cluster binding"/>
    <property type="evidence" value="ECO:0007669"/>
    <property type="project" value="UniProtKB-KW"/>
</dbReference>
<dbReference type="CDD" id="cd01335">
    <property type="entry name" value="Radical_SAM"/>
    <property type="match status" value="1"/>
</dbReference>
<dbReference type="SFLD" id="SFLDG01082">
    <property type="entry name" value="B12-binding_domain_containing"/>
    <property type="match status" value="1"/>
</dbReference>
<evidence type="ECO:0000313" key="9">
    <source>
        <dbReference type="Proteomes" id="UP000266441"/>
    </source>
</evidence>
<name>A0A399CU60_9BACT</name>
<evidence type="ECO:0000313" key="8">
    <source>
        <dbReference type="EMBL" id="RIH63405.1"/>
    </source>
</evidence>
<dbReference type="GO" id="GO:0003824">
    <property type="term" value="F:catalytic activity"/>
    <property type="evidence" value="ECO:0007669"/>
    <property type="project" value="InterPro"/>
</dbReference>
<dbReference type="Proteomes" id="UP000266441">
    <property type="component" value="Unassembled WGS sequence"/>
</dbReference>
<dbReference type="InterPro" id="IPR023404">
    <property type="entry name" value="rSAM_horseshoe"/>
</dbReference>
<evidence type="ECO:0000256" key="1">
    <source>
        <dbReference type="ARBA" id="ARBA00001966"/>
    </source>
</evidence>
<dbReference type="InterPro" id="IPR006638">
    <property type="entry name" value="Elp3/MiaA/NifB-like_rSAM"/>
</dbReference>
<dbReference type="InterPro" id="IPR058240">
    <property type="entry name" value="rSAM_sf"/>
</dbReference>
<dbReference type="SFLD" id="SFLDG01123">
    <property type="entry name" value="methyltransferase_(Class_B)"/>
    <property type="match status" value="1"/>
</dbReference>
<evidence type="ECO:0000256" key="5">
    <source>
        <dbReference type="ARBA" id="ARBA00023004"/>
    </source>
</evidence>
<keyword evidence="5" id="KW-0408">Iron</keyword>
<keyword evidence="3" id="KW-0949">S-adenosyl-L-methionine</keyword>
<dbReference type="SFLD" id="SFLDS00029">
    <property type="entry name" value="Radical_SAM"/>
    <property type="match status" value="1"/>
</dbReference>
<dbReference type="OrthoDB" id="9801424at2"/>
<dbReference type="GO" id="GO:0031419">
    <property type="term" value="F:cobalamin binding"/>
    <property type="evidence" value="ECO:0007669"/>
    <property type="project" value="InterPro"/>
</dbReference>
<keyword evidence="6" id="KW-0411">Iron-sulfur</keyword>
<dbReference type="GO" id="GO:0046872">
    <property type="term" value="F:metal ion binding"/>
    <property type="evidence" value="ECO:0007669"/>
    <property type="project" value="UniProtKB-KW"/>
</dbReference>
<keyword evidence="9" id="KW-1185">Reference proteome</keyword>
<dbReference type="AlphaFoldDB" id="A0A399CU60"/>
<keyword evidence="2" id="KW-0004">4Fe-4S</keyword>
<proteinExistence type="predicted"/>
<dbReference type="Pfam" id="PF04055">
    <property type="entry name" value="Radical_SAM"/>
    <property type="match status" value="1"/>
</dbReference>
<comment type="caution">
    <text evidence="8">The sequence shown here is derived from an EMBL/GenBank/DDBJ whole genome shotgun (WGS) entry which is preliminary data.</text>
</comment>
<protein>
    <submittedName>
        <fullName evidence="8">DUF4070 domain-containing protein</fullName>
    </submittedName>
</protein>
<gene>
    <name evidence="8" type="ORF">D1164_19955</name>
</gene>
<dbReference type="PANTHER" id="PTHR43409">
    <property type="entry name" value="ANAEROBIC MAGNESIUM-PROTOPORPHYRIN IX MONOMETHYL ESTER CYCLASE-RELATED"/>
    <property type="match status" value="1"/>
</dbReference>
<dbReference type="PROSITE" id="PS01278">
    <property type="entry name" value="MTTASE_RADICAL"/>
    <property type="match status" value="1"/>
</dbReference>
<evidence type="ECO:0000256" key="2">
    <source>
        <dbReference type="ARBA" id="ARBA00022485"/>
    </source>
</evidence>
<dbReference type="InterPro" id="IPR051198">
    <property type="entry name" value="BchE-like"/>
</dbReference>
<dbReference type="InterPro" id="IPR034466">
    <property type="entry name" value="Methyltransferase_Class_B"/>
</dbReference>
<reference evidence="8 9" key="1">
    <citation type="journal article" date="2015" name="Int. J. Syst. Evol. Microbiol.">
        <title>Mariniphaga sediminis sp. nov., isolated from coastal sediment.</title>
        <authorList>
            <person name="Wang F.Q."/>
            <person name="Shen Q.Y."/>
            <person name="Chen G.J."/>
            <person name="Du Z.J."/>
        </authorList>
    </citation>
    <scope>NUCLEOTIDE SEQUENCE [LARGE SCALE GENOMIC DNA]</scope>
    <source>
        <strain evidence="8 9">SY21</strain>
    </source>
</reference>